<comment type="similarity">
    <text evidence="1">Belongs to the ABC transporter superfamily.</text>
</comment>
<dbReference type="InterPro" id="IPR050319">
    <property type="entry name" value="ABC_transp_ATP-bind"/>
</dbReference>
<keyword evidence="3" id="KW-0547">Nucleotide-binding</keyword>
<dbReference type="SUPFAM" id="SSF52540">
    <property type="entry name" value="P-loop containing nucleoside triphosphate hydrolases"/>
    <property type="match status" value="1"/>
</dbReference>
<dbReference type="SMART" id="SM00382">
    <property type="entry name" value="AAA"/>
    <property type="match status" value="1"/>
</dbReference>
<dbReference type="CDD" id="cd03257">
    <property type="entry name" value="ABC_NikE_OppD_transporters"/>
    <property type="match status" value="1"/>
</dbReference>
<comment type="caution">
    <text evidence="6">The sequence shown here is derived from an EMBL/GenBank/DDBJ whole genome shotgun (WGS) entry which is preliminary data.</text>
</comment>
<dbReference type="GO" id="GO:0005524">
    <property type="term" value="F:ATP binding"/>
    <property type="evidence" value="ECO:0007669"/>
    <property type="project" value="UniProtKB-KW"/>
</dbReference>
<sequence length="273" mass="29848">MSAPVLRVTSLVKRFGQVTAVDGVSFELMPGASLGIVGESGSGKTTTARILAGLERPTSGAFTLDGESTEGRSRLWKARRLQMIFQDPYGSFDPRQSVAQSIAEPLRLHAPGSRKQHRARVAELLDQVGLSGRAGESLPRDLSGGQRQRAAIARALGIAPRVLVLDEAVAALDVSIQAQILTLLDELRRDTGISYVFVSHDLAVVRYMTDTAIVMRHGRVVERGETEQILRSPQHPYTRLLLDSIPSPGWDLDRVAQDRRALDRLTHHGDMTC</sequence>
<dbReference type="Pfam" id="PF08352">
    <property type="entry name" value="oligo_HPY"/>
    <property type="match status" value="1"/>
</dbReference>
<evidence type="ECO:0000259" key="5">
    <source>
        <dbReference type="PROSITE" id="PS50893"/>
    </source>
</evidence>
<dbReference type="Pfam" id="PF00005">
    <property type="entry name" value="ABC_tran"/>
    <property type="match status" value="1"/>
</dbReference>
<dbReference type="Proteomes" id="UP001500630">
    <property type="component" value="Unassembled WGS sequence"/>
</dbReference>
<evidence type="ECO:0000313" key="6">
    <source>
        <dbReference type="EMBL" id="GAA3583212.1"/>
    </source>
</evidence>
<dbReference type="PROSITE" id="PS00211">
    <property type="entry name" value="ABC_TRANSPORTER_1"/>
    <property type="match status" value="1"/>
</dbReference>
<keyword evidence="2" id="KW-0813">Transport</keyword>
<dbReference type="InterPro" id="IPR003439">
    <property type="entry name" value="ABC_transporter-like_ATP-bd"/>
</dbReference>
<dbReference type="PANTHER" id="PTHR43776:SF7">
    <property type="entry name" value="D,D-DIPEPTIDE TRANSPORT ATP-BINDING PROTEIN DDPF-RELATED"/>
    <property type="match status" value="1"/>
</dbReference>
<evidence type="ECO:0000313" key="7">
    <source>
        <dbReference type="Proteomes" id="UP001500630"/>
    </source>
</evidence>
<reference evidence="7" key="1">
    <citation type="journal article" date="2019" name="Int. J. Syst. Evol. Microbiol.">
        <title>The Global Catalogue of Microorganisms (GCM) 10K type strain sequencing project: providing services to taxonomists for standard genome sequencing and annotation.</title>
        <authorList>
            <consortium name="The Broad Institute Genomics Platform"/>
            <consortium name="The Broad Institute Genome Sequencing Center for Infectious Disease"/>
            <person name="Wu L."/>
            <person name="Ma J."/>
        </authorList>
    </citation>
    <scope>NUCLEOTIDE SEQUENCE [LARGE SCALE GENOMIC DNA]</scope>
    <source>
        <strain evidence="7">JCM 17326</strain>
    </source>
</reference>
<evidence type="ECO:0000256" key="1">
    <source>
        <dbReference type="ARBA" id="ARBA00005417"/>
    </source>
</evidence>
<keyword evidence="4 6" id="KW-0067">ATP-binding</keyword>
<proteinExistence type="inferred from homology"/>
<evidence type="ECO:0000256" key="3">
    <source>
        <dbReference type="ARBA" id="ARBA00022741"/>
    </source>
</evidence>
<organism evidence="6 7">
    <name type="scientific">Nonomuraea rosea</name>
    <dbReference type="NCBI Taxonomy" id="638574"/>
    <lineage>
        <taxon>Bacteria</taxon>
        <taxon>Bacillati</taxon>
        <taxon>Actinomycetota</taxon>
        <taxon>Actinomycetes</taxon>
        <taxon>Streptosporangiales</taxon>
        <taxon>Streptosporangiaceae</taxon>
        <taxon>Nonomuraea</taxon>
    </lineage>
</organism>
<dbReference type="RefSeq" id="WP_345569575.1">
    <property type="nucleotide sequence ID" value="NZ_BAABDQ010000020.1"/>
</dbReference>
<dbReference type="PROSITE" id="PS50893">
    <property type="entry name" value="ABC_TRANSPORTER_2"/>
    <property type="match status" value="1"/>
</dbReference>
<feature type="domain" description="ABC transporter" evidence="5">
    <location>
        <begin position="6"/>
        <end position="242"/>
    </location>
</feature>
<dbReference type="Gene3D" id="3.40.50.300">
    <property type="entry name" value="P-loop containing nucleotide triphosphate hydrolases"/>
    <property type="match status" value="1"/>
</dbReference>
<evidence type="ECO:0000256" key="2">
    <source>
        <dbReference type="ARBA" id="ARBA00022448"/>
    </source>
</evidence>
<dbReference type="InterPro" id="IPR003593">
    <property type="entry name" value="AAA+_ATPase"/>
</dbReference>
<dbReference type="InterPro" id="IPR027417">
    <property type="entry name" value="P-loop_NTPase"/>
</dbReference>
<evidence type="ECO:0000256" key="4">
    <source>
        <dbReference type="ARBA" id="ARBA00022840"/>
    </source>
</evidence>
<gene>
    <name evidence="6" type="ORF">GCM10022419_076210</name>
</gene>
<dbReference type="InterPro" id="IPR017871">
    <property type="entry name" value="ABC_transporter-like_CS"/>
</dbReference>
<dbReference type="EMBL" id="BAABDQ010000020">
    <property type="protein sequence ID" value="GAA3583212.1"/>
    <property type="molecule type" value="Genomic_DNA"/>
</dbReference>
<name>A0ABP6YGT8_9ACTN</name>
<keyword evidence="7" id="KW-1185">Reference proteome</keyword>
<protein>
    <submittedName>
        <fullName evidence="6">ATP-binding cassette domain-containing protein</fullName>
    </submittedName>
</protein>
<accession>A0ABP6YGT8</accession>
<dbReference type="InterPro" id="IPR013563">
    <property type="entry name" value="Oligopep_ABC_C"/>
</dbReference>
<dbReference type="PANTHER" id="PTHR43776">
    <property type="entry name" value="TRANSPORT ATP-BINDING PROTEIN"/>
    <property type="match status" value="1"/>
</dbReference>